<reference evidence="3" key="1">
    <citation type="submission" date="2022-08" db="EMBL/GenBank/DDBJ databases">
        <title>Novel sulphate-reducing endosymbionts in the free-living metamonad Anaeramoeba.</title>
        <authorList>
            <person name="Jerlstrom-Hultqvist J."/>
            <person name="Cepicka I."/>
            <person name="Gallot-Lavallee L."/>
            <person name="Salas-Leiva D."/>
            <person name="Curtis B.A."/>
            <person name="Zahonova K."/>
            <person name="Pipaliya S."/>
            <person name="Dacks J."/>
            <person name="Roger A.J."/>
        </authorList>
    </citation>
    <scope>NUCLEOTIDE SEQUENCE</scope>
    <source>
        <strain evidence="3">Busselton2</strain>
    </source>
</reference>
<evidence type="ECO:0000256" key="1">
    <source>
        <dbReference type="SAM" id="Coils"/>
    </source>
</evidence>
<name>A0AAV7ZQ62_9EUKA</name>
<feature type="coiled-coil region" evidence="1">
    <location>
        <begin position="351"/>
        <end position="378"/>
    </location>
</feature>
<sequence length="588" mass="70221">MNKKIDFYRLLWEFGEFVSKETEQIPNFAIDYMITDFITHKMVCFKRDQNTTDNEKKLSNHECVLKNYLGLVCSLFKQNCAFVVPHPTKKTKEQKDCKHTQETPVQRRKDNSVSCPTTFFQIASNWKHLFSRKFITLQGNLNPNTLVQSMNFIGFNNSRSERTIGLLCFTTNKILLNEPQTREDLVKLTHFSRQRICTILAIYKCLNLIIDKSKHYPVIWNYKQSQIFTNLNILTKDILQIISLKEQLVKRLLLILKLLKSRVLKSKAIGEINNHNNLYQEHRNIQSFKESQEQRVTQFPQNNNIPEKNEIRRLFDLEKKIFSFHNKNQQQISEFNKNFLLNNLFKTKELLKQKQRLVKELILKRKKYLSQLRKEQEKQMLKYNLKIESKYLYNFSNCKNKKKTRNGQSDNKKKKEKEKKKKKKMKKKKKKKKKIVTKLLKEQKNNFDQKKKHIVLNNIQKVNSKNTFDIVTTDNDINTNTTINYKNNNNNLYINNKDSMIQNSMTQKEMEAAEAILTLFPVEKQNNSKNQKEKIKYKKKEKLSKSKNILKCKKKKKNEIKNKIQLQDLYHFYFSGSELIPQMKNKKN</sequence>
<dbReference type="AlphaFoldDB" id="A0AAV7ZQ62"/>
<organism evidence="3 4">
    <name type="scientific">Anaeramoeba flamelloides</name>
    <dbReference type="NCBI Taxonomy" id="1746091"/>
    <lineage>
        <taxon>Eukaryota</taxon>
        <taxon>Metamonada</taxon>
        <taxon>Anaeramoebidae</taxon>
        <taxon>Anaeramoeba</taxon>
    </lineage>
</organism>
<gene>
    <name evidence="3" type="ORF">M0812_11865</name>
</gene>
<dbReference type="EMBL" id="JANTQA010000026">
    <property type="protein sequence ID" value="KAJ3442135.1"/>
    <property type="molecule type" value="Genomic_DNA"/>
</dbReference>
<feature type="region of interest" description="Disordered" evidence="2">
    <location>
        <begin position="398"/>
        <end position="435"/>
    </location>
</feature>
<evidence type="ECO:0000313" key="4">
    <source>
        <dbReference type="Proteomes" id="UP001146793"/>
    </source>
</evidence>
<feature type="compositionally biased region" description="Basic residues" evidence="2">
    <location>
        <begin position="412"/>
        <end position="435"/>
    </location>
</feature>
<evidence type="ECO:0008006" key="5">
    <source>
        <dbReference type="Google" id="ProtNLM"/>
    </source>
</evidence>
<dbReference type="Proteomes" id="UP001146793">
    <property type="component" value="Unassembled WGS sequence"/>
</dbReference>
<protein>
    <recommendedName>
        <fullName evidence="5">B-block binding subunit of TFIIIC domain-containing protein</fullName>
    </recommendedName>
</protein>
<comment type="caution">
    <text evidence="3">The sequence shown here is derived from an EMBL/GenBank/DDBJ whole genome shotgun (WGS) entry which is preliminary data.</text>
</comment>
<accession>A0AAV7ZQ62</accession>
<evidence type="ECO:0000313" key="3">
    <source>
        <dbReference type="EMBL" id="KAJ3442135.1"/>
    </source>
</evidence>
<evidence type="ECO:0000256" key="2">
    <source>
        <dbReference type="SAM" id="MobiDB-lite"/>
    </source>
</evidence>
<proteinExistence type="predicted"/>
<keyword evidence="1" id="KW-0175">Coiled coil</keyword>